<dbReference type="Pfam" id="PF02518">
    <property type="entry name" value="HATPase_c"/>
    <property type="match status" value="1"/>
</dbReference>
<keyword evidence="6" id="KW-0067">ATP-binding</keyword>
<dbReference type="SUPFAM" id="SSF47384">
    <property type="entry name" value="Homodimeric domain of signal transducing histidine kinase"/>
    <property type="match status" value="1"/>
</dbReference>
<keyword evidence="3" id="KW-0597">Phosphoprotein</keyword>
<reference evidence="6" key="2">
    <citation type="submission" date="2021-04" db="EMBL/GenBank/DDBJ databases">
        <authorList>
            <person name="Gilroy R."/>
        </authorList>
    </citation>
    <scope>NUCLEOTIDE SEQUENCE</scope>
    <source>
        <strain evidence="6">ChiHecec1B25-7008</strain>
    </source>
</reference>
<keyword evidence="4" id="KW-1133">Transmembrane helix</keyword>
<keyword evidence="4" id="KW-0812">Transmembrane</keyword>
<comment type="caution">
    <text evidence="6">The sequence shown here is derived from an EMBL/GenBank/DDBJ whole genome shotgun (WGS) entry which is preliminary data.</text>
</comment>
<protein>
    <recommendedName>
        <fullName evidence="2">histidine kinase</fullName>
        <ecNumber evidence="2">2.7.13.3</ecNumber>
    </recommendedName>
</protein>
<reference evidence="6" key="1">
    <citation type="journal article" date="2021" name="PeerJ">
        <title>Extensive microbial diversity within the chicken gut microbiome revealed by metagenomics and culture.</title>
        <authorList>
            <person name="Gilroy R."/>
            <person name="Ravi A."/>
            <person name="Getino M."/>
            <person name="Pursley I."/>
            <person name="Horton D.L."/>
            <person name="Alikhan N.F."/>
            <person name="Baker D."/>
            <person name="Gharbi K."/>
            <person name="Hall N."/>
            <person name="Watson M."/>
            <person name="Adriaenssens E.M."/>
            <person name="Foster-Nyarko E."/>
            <person name="Jarju S."/>
            <person name="Secka A."/>
            <person name="Antonio M."/>
            <person name="Oren A."/>
            <person name="Chaudhuri R.R."/>
            <person name="La Ragione R."/>
            <person name="Hildebrand F."/>
            <person name="Pallen M.J."/>
        </authorList>
    </citation>
    <scope>NUCLEOTIDE SEQUENCE</scope>
    <source>
        <strain evidence="6">ChiHecec1B25-7008</strain>
    </source>
</reference>
<evidence type="ECO:0000256" key="1">
    <source>
        <dbReference type="ARBA" id="ARBA00000085"/>
    </source>
</evidence>
<name>A0A9D2KTL8_9BACE</name>
<dbReference type="Pfam" id="PF00512">
    <property type="entry name" value="HisKA"/>
    <property type="match status" value="1"/>
</dbReference>
<dbReference type="Gene3D" id="3.30.565.10">
    <property type="entry name" value="Histidine kinase-like ATPase, C-terminal domain"/>
    <property type="match status" value="1"/>
</dbReference>
<dbReference type="SUPFAM" id="SSF55874">
    <property type="entry name" value="ATPase domain of HSP90 chaperone/DNA topoisomerase II/histidine kinase"/>
    <property type="match status" value="1"/>
</dbReference>
<gene>
    <name evidence="6" type="ORF">H9785_04790</name>
</gene>
<evidence type="ECO:0000256" key="4">
    <source>
        <dbReference type="SAM" id="Phobius"/>
    </source>
</evidence>
<dbReference type="GO" id="GO:0000155">
    <property type="term" value="F:phosphorelay sensor kinase activity"/>
    <property type="evidence" value="ECO:0007669"/>
    <property type="project" value="InterPro"/>
</dbReference>
<keyword evidence="4" id="KW-0472">Membrane</keyword>
<dbReference type="SMART" id="SM00388">
    <property type="entry name" value="HisKA"/>
    <property type="match status" value="1"/>
</dbReference>
<organism evidence="6 7">
    <name type="scientific">Candidatus Bacteroides intestinavium</name>
    <dbReference type="NCBI Taxonomy" id="2838469"/>
    <lineage>
        <taxon>Bacteria</taxon>
        <taxon>Pseudomonadati</taxon>
        <taxon>Bacteroidota</taxon>
        <taxon>Bacteroidia</taxon>
        <taxon>Bacteroidales</taxon>
        <taxon>Bacteroidaceae</taxon>
        <taxon>Bacteroides</taxon>
    </lineage>
</organism>
<dbReference type="PANTHER" id="PTHR43547:SF2">
    <property type="entry name" value="HYBRID SIGNAL TRANSDUCTION HISTIDINE KINASE C"/>
    <property type="match status" value="1"/>
</dbReference>
<dbReference type="EC" id="2.7.13.3" evidence="2"/>
<dbReference type="PANTHER" id="PTHR43547">
    <property type="entry name" value="TWO-COMPONENT HISTIDINE KINASE"/>
    <property type="match status" value="1"/>
</dbReference>
<dbReference type="InterPro" id="IPR003661">
    <property type="entry name" value="HisK_dim/P_dom"/>
</dbReference>
<dbReference type="InterPro" id="IPR004358">
    <property type="entry name" value="Sig_transdc_His_kin-like_C"/>
</dbReference>
<evidence type="ECO:0000259" key="5">
    <source>
        <dbReference type="PROSITE" id="PS50109"/>
    </source>
</evidence>
<dbReference type="EMBL" id="DWZE01000059">
    <property type="protein sequence ID" value="HJA83269.1"/>
    <property type="molecule type" value="Genomic_DNA"/>
</dbReference>
<feature type="transmembrane region" description="Helical" evidence="4">
    <location>
        <begin position="25"/>
        <end position="45"/>
    </location>
</feature>
<dbReference type="InterPro" id="IPR036097">
    <property type="entry name" value="HisK_dim/P_sf"/>
</dbReference>
<proteinExistence type="predicted"/>
<dbReference type="InterPro" id="IPR003594">
    <property type="entry name" value="HATPase_dom"/>
</dbReference>
<evidence type="ECO:0000313" key="7">
    <source>
        <dbReference type="Proteomes" id="UP000823860"/>
    </source>
</evidence>
<dbReference type="GO" id="GO:0005524">
    <property type="term" value="F:ATP binding"/>
    <property type="evidence" value="ECO:0007669"/>
    <property type="project" value="UniProtKB-KW"/>
</dbReference>
<dbReference type="CDD" id="cd00082">
    <property type="entry name" value="HisKA"/>
    <property type="match status" value="1"/>
</dbReference>
<sequence>MPIRTDRSQYVRLILYTPWGFFSRMGLLLAATAVMMLFVIFCIVWQVKILRRMSRVLRIREDFSYAMVHDLKTPLSSIIMTLRPLHEGRLDDKPAMKDRYFQIARDEADHLLALTNKILTISKLENHKMHMSPEPLPLQPLLDALAERLAPKCPKPLRITADLRVPTLLADPEYWPEVMQNLVDNAIKYTRPDADAVEIHVSTRPAGRHETELRVRDNGRGISRRHLRTIFNKYERASAESNAPAQGFGLGLNFVRQVVETHGGHIRAESEEGRWTEFIILMKNE</sequence>
<dbReference type="PROSITE" id="PS50109">
    <property type="entry name" value="HIS_KIN"/>
    <property type="match status" value="1"/>
</dbReference>
<dbReference type="InterPro" id="IPR036890">
    <property type="entry name" value="HATPase_C_sf"/>
</dbReference>
<dbReference type="CDD" id="cd00075">
    <property type="entry name" value="HATPase"/>
    <property type="match status" value="1"/>
</dbReference>
<feature type="domain" description="Histidine kinase" evidence="5">
    <location>
        <begin position="66"/>
        <end position="285"/>
    </location>
</feature>
<accession>A0A9D2KTL8</accession>
<dbReference type="PRINTS" id="PR00344">
    <property type="entry name" value="BCTRLSENSOR"/>
</dbReference>
<evidence type="ECO:0000256" key="2">
    <source>
        <dbReference type="ARBA" id="ARBA00012438"/>
    </source>
</evidence>
<evidence type="ECO:0000256" key="3">
    <source>
        <dbReference type="ARBA" id="ARBA00022553"/>
    </source>
</evidence>
<dbReference type="Gene3D" id="1.10.287.130">
    <property type="match status" value="1"/>
</dbReference>
<comment type="catalytic activity">
    <reaction evidence="1">
        <text>ATP + protein L-histidine = ADP + protein N-phospho-L-histidine.</text>
        <dbReference type="EC" id="2.7.13.3"/>
    </reaction>
</comment>
<dbReference type="AlphaFoldDB" id="A0A9D2KTL8"/>
<evidence type="ECO:0000313" key="6">
    <source>
        <dbReference type="EMBL" id="HJA83269.1"/>
    </source>
</evidence>
<dbReference type="InterPro" id="IPR005467">
    <property type="entry name" value="His_kinase_dom"/>
</dbReference>
<dbReference type="SMART" id="SM00387">
    <property type="entry name" value="HATPase_c"/>
    <property type="match status" value="1"/>
</dbReference>
<keyword evidence="6" id="KW-0547">Nucleotide-binding</keyword>
<dbReference type="Proteomes" id="UP000823860">
    <property type="component" value="Unassembled WGS sequence"/>
</dbReference>